<dbReference type="SMART" id="SM00490">
    <property type="entry name" value="HELICc"/>
    <property type="match status" value="1"/>
</dbReference>
<dbReference type="InterPro" id="IPR027417">
    <property type="entry name" value="P-loop_NTPase"/>
</dbReference>
<reference evidence="7" key="1">
    <citation type="submission" date="2016-03" db="EMBL/GenBank/DDBJ databases">
        <title>Sphingomonas melonis TY, whole genome shotgun sequencing.</title>
        <authorList>
            <person name="Wang H."/>
            <person name="Zhu P."/>
        </authorList>
    </citation>
    <scope>NUCLEOTIDE SEQUENCE [LARGE SCALE GENOMIC DNA]</scope>
    <source>
        <strain evidence="7">TY</strain>
    </source>
</reference>
<dbReference type="Pfam" id="PF00176">
    <property type="entry name" value="SNF2-rel_dom"/>
    <property type="match status" value="1"/>
</dbReference>
<feature type="domain" description="Helicase ATP-binding" evidence="5">
    <location>
        <begin position="47"/>
        <end position="215"/>
    </location>
</feature>
<dbReference type="EMBL" id="LQCK02000027">
    <property type="protein sequence ID" value="KZB94568.1"/>
    <property type="molecule type" value="Genomic_DNA"/>
</dbReference>
<evidence type="ECO:0000313" key="8">
    <source>
        <dbReference type="Proteomes" id="UP000078460"/>
    </source>
</evidence>
<dbReference type="Pfam" id="PF00271">
    <property type="entry name" value="Helicase_C"/>
    <property type="match status" value="1"/>
</dbReference>
<keyword evidence="3 7" id="KW-0347">Helicase</keyword>
<dbReference type="SUPFAM" id="SSF52540">
    <property type="entry name" value="P-loop containing nucleoside triphosphate hydrolases"/>
    <property type="match status" value="2"/>
</dbReference>
<evidence type="ECO:0000256" key="3">
    <source>
        <dbReference type="ARBA" id="ARBA00022806"/>
    </source>
</evidence>
<dbReference type="CDD" id="cd18011">
    <property type="entry name" value="DEXDc_RapA"/>
    <property type="match status" value="1"/>
</dbReference>
<dbReference type="GO" id="GO:0016787">
    <property type="term" value="F:hydrolase activity"/>
    <property type="evidence" value="ECO:0007669"/>
    <property type="project" value="UniProtKB-KW"/>
</dbReference>
<dbReference type="CDD" id="cd18793">
    <property type="entry name" value="SF2_C_SNF"/>
    <property type="match status" value="1"/>
</dbReference>
<keyword evidence="8" id="KW-1185">Reference proteome</keyword>
<organism evidence="7 8">
    <name type="scientific">Sphingomonas melonis TY</name>
    <dbReference type="NCBI Taxonomy" id="621456"/>
    <lineage>
        <taxon>Bacteria</taxon>
        <taxon>Pseudomonadati</taxon>
        <taxon>Pseudomonadota</taxon>
        <taxon>Alphaproteobacteria</taxon>
        <taxon>Sphingomonadales</taxon>
        <taxon>Sphingomonadaceae</taxon>
        <taxon>Sphingomonas</taxon>
    </lineage>
</organism>
<dbReference type="GO" id="GO:0004386">
    <property type="term" value="F:helicase activity"/>
    <property type="evidence" value="ECO:0007669"/>
    <property type="project" value="UniProtKB-KW"/>
</dbReference>
<accession>A0A175Y200</accession>
<dbReference type="InterPro" id="IPR001650">
    <property type="entry name" value="Helicase_C-like"/>
</dbReference>
<keyword evidence="4" id="KW-0067">ATP-binding</keyword>
<comment type="caution">
    <text evidence="7">The sequence shown here is derived from an EMBL/GenBank/DDBJ whole genome shotgun (WGS) entry which is preliminary data.</text>
</comment>
<dbReference type="Proteomes" id="UP000078460">
    <property type="component" value="Unassembled WGS sequence"/>
</dbReference>
<dbReference type="PROSITE" id="PS51194">
    <property type="entry name" value="HELICASE_CTER"/>
    <property type="match status" value="1"/>
</dbReference>
<dbReference type="Gene3D" id="3.40.50.10810">
    <property type="entry name" value="Tandem AAA-ATPase domain"/>
    <property type="match status" value="1"/>
</dbReference>
<evidence type="ECO:0000256" key="2">
    <source>
        <dbReference type="ARBA" id="ARBA00022801"/>
    </source>
</evidence>
<dbReference type="PANTHER" id="PTHR10799">
    <property type="entry name" value="SNF2/RAD54 HELICASE FAMILY"/>
    <property type="match status" value="1"/>
</dbReference>
<proteinExistence type="predicted"/>
<dbReference type="STRING" id="621456.BJP26_03995"/>
<keyword evidence="1" id="KW-0547">Nucleotide-binding</keyword>
<sequence length="957" mass="106567">MTYLPVQAHYHAHRLTIAGPGQEAFTRSLSSARVEMNPHQVEAALFALESPLSKGVVLADEVGLGKTIEAGLVISQRWAEQRRRILLIVPASLRKQWSQELHDKFALKSRILEAKTYNELVKAGQRRPFDIAGAVTIISYEFAARKADELRAAAWDLVVFDEAHRMRNVWAKGAAKGAKALKEALADRPKILLTATPLQNSLMELYGLVSIIDDTHFGGAAAFRTQYVGAASTPASQQLLRDRLKPVCHRTLRRQVQEAGHINFRKRHAVTFTFEPYDEETQLYEALSAYLQDPNTIAYGGRINALVVLQARKQLGSSTFAVAQYLGTLLERLRSKQLATLDMTDDLEDALADEIEASDDEEITPEPIDPVRLQAEIALVAGMRDLALSIGANAKGEKLVQTLPQALDEIVAKGGRRKAVIFTESVRTQRYLADLLSSSGYEGEIALLNGSNSDGESKAIYAAWRARHEGTDRISGSRTADMKAAIVDAFRGDEKTILLATESGAEGINLQFCSLLVNYDLPWNPQRVEQRIGRCHRYGQLIDVTVVNMLNLKNKAEARIQELLQNKLHLFEGVFGASDDVLGILTDGIDFEREVLRIVQTCRSAEEADREFDELTARIQDSIDADMEAARAKVLESMDAEVVAKLHRRDREIADILPEFERRLLMVARAELPDADFPDPGGTSFEHDGHRWTTRWREADAEDWQFLRVNDELGEELITQAKTRNHANAIEAVVLDPDAYPYIGKLSGVGDLAGQSGWLRAIRATMPIAGAPREEVIVVAETDAGELIPAVIGDRLLMSPALAAPPPEGAAPTARLDTIAGEAFDGFFARVREENYQWLLQEDDRLQRYARDMEIETQARIAALDEEIRELDKAKLSPHLSMEEKLKLRRELGQKQDVRDELVFGQHEAKKRVRGEVEQKLDAMQSLLDATPRMETLFTLRWSVQPGALKPGLARAA</sequence>
<gene>
    <name evidence="7" type="ORF">AVM11_18395</name>
</gene>
<dbReference type="InterPro" id="IPR038718">
    <property type="entry name" value="SNF2-like_sf"/>
</dbReference>
<name>A0A175Y200_9SPHN</name>
<dbReference type="RefSeq" id="WP_062127133.1">
    <property type="nucleotide sequence ID" value="NZ_CP017578.1"/>
</dbReference>
<dbReference type="InterPro" id="IPR049730">
    <property type="entry name" value="SNF2/RAD54-like_C"/>
</dbReference>
<evidence type="ECO:0000256" key="1">
    <source>
        <dbReference type="ARBA" id="ARBA00022741"/>
    </source>
</evidence>
<evidence type="ECO:0000256" key="4">
    <source>
        <dbReference type="ARBA" id="ARBA00022840"/>
    </source>
</evidence>
<dbReference type="InterPro" id="IPR014001">
    <property type="entry name" value="Helicase_ATP-bd"/>
</dbReference>
<dbReference type="SMART" id="SM00487">
    <property type="entry name" value="DEXDc"/>
    <property type="match status" value="1"/>
</dbReference>
<evidence type="ECO:0000259" key="6">
    <source>
        <dbReference type="PROSITE" id="PS51194"/>
    </source>
</evidence>
<dbReference type="InterPro" id="IPR057342">
    <property type="entry name" value="DEXDc_RapA"/>
</dbReference>
<protein>
    <submittedName>
        <fullName evidence="7">Helicase</fullName>
    </submittedName>
</protein>
<dbReference type="OrthoDB" id="9814088at2"/>
<dbReference type="PROSITE" id="PS51192">
    <property type="entry name" value="HELICASE_ATP_BIND_1"/>
    <property type="match status" value="1"/>
</dbReference>
<evidence type="ECO:0000313" key="7">
    <source>
        <dbReference type="EMBL" id="KZB94568.1"/>
    </source>
</evidence>
<dbReference type="Gene3D" id="3.40.50.300">
    <property type="entry name" value="P-loop containing nucleotide triphosphate hydrolases"/>
    <property type="match status" value="1"/>
</dbReference>
<evidence type="ECO:0000259" key="5">
    <source>
        <dbReference type="PROSITE" id="PS51192"/>
    </source>
</evidence>
<dbReference type="InterPro" id="IPR000330">
    <property type="entry name" value="SNF2_N"/>
</dbReference>
<dbReference type="GO" id="GO:0005524">
    <property type="term" value="F:ATP binding"/>
    <property type="evidence" value="ECO:0007669"/>
    <property type="project" value="UniProtKB-KW"/>
</dbReference>
<dbReference type="AlphaFoldDB" id="A0A175Y200"/>
<feature type="domain" description="Helicase C-terminal" evidence="6">
    <location>
        <begin position="406"/>
        <end position="582"/>
    </location>
</feature>
<keyword evidence="2" id="KW-0378">Hydrolase</keyword>